<accession>A0A8J2L936</accession>
<evidence type="ECO:0000256" key="4">
    <source>
        <dbReference type="ARBA" id="ARBA00022741"/>
    </source>
</evidence>
<dbReference type="GO" id="GO:0005524">
    <property type="term" value="F:ATP binding"/>
    <property type="evidence" value="ECO:0007669"/>
    <property type="project" value="UniProtKB-KW"/>
</dbReference>
<protein>
    <recommendedName>
        <fullName evidence="8">ABC transmembrane type-1 domain-containing protein</fullName>
    </recommendedName>
</protein>
<keyword evidence="2" id="KW-0812">Transmembrane</keyword>
<keyword evidence="5" id="KW-0067">ATP-binding</keyword>
<evidence type="ECO:0000256" key="5">
    <source>
        <dbReference type="ARBA" id="ARBA00022840"/>
    </source>
</evidence>
<dbReference type="PROSITE" id="PS50929">
    <property type="entry name" value="ABC_TM1F"/>
    <property type="match status" value="1"/>
</dbReference>
<dbReference type="PANTHER" id="PTHR24223">
    <property type="entry name" value="ATP-BINDING CASSETTE SUB-FAMILY C"/>
    <property type="match status" value="1"/>
</dbReference>
<dbReference type="PANTHER" id="PTHR24223:SF443">
    <property type="entry name" value="MULTIDRUG-RESISTANCE LIKE PROTEIN 1, ISOFORM I"/>
    <property type="match status" value="1"/>
</dbReference>
<evidence type="ECO:0000313" key="9">
    <source>
        <dbReference type="EMBL" id="CAG7827553.1"/>
    </source>
</evidence>
<dbReference type="AlphaFoldDB" id="A0A8J2L936"/>
<dbReference type="GO" id="GO:0016020">
    <property type="term" value="C:membrane"/>
    <property type="evidence" value="ECO:0007669"/>
    <property type="project" value="InterPro"/>
</dbReference>
<sequence>MFPILLVYFFIQRFYVPSSRQLNRLESVSRSPVYSHFSETLTALFAVISRPSAGVVGLSLTYALNMLDAFNWLVRQISSVETTVVAVERIKEYGEVVQEAPWD</sequence>
<evidence type="ECO:0000259" key="8">
    <source>
        <dbReference type="PROSITE" id="PS50929"/>
    </source>
</evidence>
<evidence type="ECO:0000256" key="1">
    <source>
        <dbReference type="ARBA" id="ARBA00004127"/>
    </source>
</evidence>
<evidence type="ECO:0000256" key="3">
    <source>
        <dbReference type="ARBA" id="ARBA00022737"/>
    </source>
</evidence>
<gene>
    <name evidence="9" type="ORF">AFUS01_LOCUS37534</name>
</gene>
<feature type="non-terminal residue" evidence="9">
    <location>
        <position position="1"/>
    </location>
</feature>
<evidence type="ECO:0000256" key="2">
    <source>
        <dbReference type="ARBA" id="ARBA00022692"/>
    </source>
</evidence>
<dbReference type="OrthoDB" id="6500128at2759"/>
<keyword evidence="3" id="KW-0677">Repeat</keyword>
<dbReference type="Proteomes" id="UP000708208">
    <property type="component" value="Unassembled WGS sequence"/>
</dbReference>
<comment type="subcellular location">
    <subcellularLocation>
        <location evidence="1">Endomembrane system</location>
        <topology evidence="1">Multi-pass membrane protein</topology>
    </subcellularLocation>
</comment>
<dbReference type="GO" id="GO:0140359">
    <property type="term" value="F:ABC-type transporter activity"/>
    <property type="evidence" value="ECO:0007669"/>
    <property type="project" value="InterPro"/>
</dbReference>
<name>A0A8J2L936_9HEXA</name>
<proteinExistence type="predicted"/>
<evidence type="ECO:0000256" key="7">
    <source>
        <dbReference type="ARBA" id="ARBA00023136"/>
    </source>
</evidence>
<keyword evidence="7" id="KW-0472">Membrane</keyword>
<evidence type="ECO:0000313" key="10">
    <source>
        <dbReference type="Proteomes" id="UP000708208"/>
    </source>
</evidence>
<evidence type="ECO:0000256" key="6">
    <source>
        <dbReference type="ARBA" id="ARBA00022989"/>
    </source>
</evidence>
<organism evidence="9 10">
    <name type="scientific">Allacma fusca</name>
    <dbReference type="NCBI Taxonomy" id="39272"/>
    <lineage>
        <taxon>Eukaryota</taxon>
        <taxon>Metazoa</taxon>
        <taxon>Ecdysozoa</taxon>
        <taxon>Arthropoda</taxon>
        <taxon>Hexapoda</taxon>
        <taxon>Collembola</taxon>
        <taxon>Symphypleona</taxon>
        <taxon>Sminthuridae</taxon>
        <taxon>Allacma</taxon>
    </lineage>
</organism>
<dbReference type="EMBL" id="CAJVCH010543970">
    <property type="protein sequence ID" value="CAG7827553.1"/>
    <property type="molecule type" value="Genomic_DNA"/>
</dbReference>
<dbReference type="InterPro" id="IPR050173">
    <property type="entry name" value="ABC_transporter_C-like"/>
</dbReference>
<comment type="caution">
    <text evidence="9">The sequence shown here is derived from an EMBL/GenBank/DDBJ whole genome shotgun (WGS) entry which is preliminary data.</text>
</comment>
<keyword evidence="10" id="KW-1185">Reference proteome</keyword>
<reference evidence="9" key="1">
    <citation type="submission" date="2021-06" db="EMBL/GenBank/DDBJ databases">
        <authorList>
            <person name="Hodson N. C."/>
            <person name="Mongue J. A."/>
            <person name="Jaron S. K."/>
        </authorList>
    </citation>
    <scope>NUCLEOTIDE SEQUENCE</scope>
</reference>
<dbReference type="GO" id="GO:0012505">
    <property type="term" value="C:endomembrane system"/>
    <property type="evidence" value="ECO:0007669"/>
    <property type="project" value="UniProtKB-SubCell"/>
</dbReference>
<feature type="domain" description="ABC transmembrane type-1" evidence="8">
    <location>
        <begin position="1"/>
        <end position="44"/>
    </location>
</feature>
<dbReference type="InterPro" id="IPR011527">
    <property type="entry name" value="ABC1_TM_dom"/>
</dbReference>
<keyword evidence="6" id="KW-1133">Transmembrane helix</keyword>
<keyword evidence="4" id="KW-0547">Nucleotide-binding</keyword>